<reference evidence="1" key="1">
    <citation type="journal article" date="2020" name="mSystems">
        <title>Genome- and Community-Level Interaction Insights into Carbon Utilization and Element Cycling Functions of Hydrothermarchaeota in Hydrothermal Sediment.</title>
        <authorList>
            <person name="Zhou Z."/>
            <person name="Liu Y."/>
            <person name="Xu W."/>
            <person name="Pan J."/>
            <person name="Luo Z.H."/>
            <person name="Li M."/>
        </authorList>
    </citation>
    <scope>NUCLEOTIDE SEQUENCE [LARGE SCALE GENOMIC DNA]</scope>
    <source>
        <strain evidence="1">SpSt-1042</strain>
    </source>
</reference>
<dbReference type="EMBL" id="DRVY01000027">
    <property type="protein sequence ID" value="HHR92065.1"/>
    <property type="molecule type" value="Genomic_DNA"/>
</dbReference>
<protein>
    <submittedName>
        <fullName evidence="1">Uncharacterized protein</fullName>
    </submittedName>
</protein>
<dbReference type="AlphaFoldDB" id="A0A7C5UU48"/>
<gene>
    <name evidence="1" type="ORF">ENL96_00940</name>
</gene>
<accession>A0A7C5UU48</accession>
<organism evidence="1">
    <name type="scientific">candidate division CPR3 bacterium</name>
    <dbReference type="NCBI Taxonomy" id="2268181"/>
    <lineage>
        <taxon>Bacteria</taxon>
        <taxon>Bacteria division CPR3</taxon>
    </lineage>
</organism>
<name>A0A7C5UU48_UNCC3</name>
<comment type="caution">
    <text evidence="1">The sequence shown here is derived from an EMBL/GenBank/DDBJ whole genome shotgun (WGS) entry which is preliminary data.</text>
</comment>
<proteinExistence type="predicted"/>
<evidence type="ECO:0000313" key="1">
    <source>
        <dbReference type="EMBL" id="HHR92065.1"/>
    </source>
</evidence>
<sequence>MNLVKLGHEIRFYGYKEKLGRFANPIRMVITRSKPIIDLANLFWLKRINDEIKKMVEAES</sequence>